<name>A0A235EXG8_9RHOO</name>
<dbReference type="AlphaFoldDB" id="A0A235EXG8"/>
<keyword evidence="2" id="KW-1185">Reference proteome</keyword>
<gene>
    <name evidence="1" type="ORF">CGK74_12850</name>
</gene>
<organism evidence="1 2">
    <name type="scientific">Thauera propionica</name>
    <dbReference type="NCBI Taxonomy" id="2019431"/>
    <lineage>
        <taxon>Bacteria</taxon>
        <taxon>Pseudomonadati</taxon>
        <taxon>Pseudomonadota</taxon>
        <taxon>Betaproteobacteria</taxon>
        <taxon>Rhodocyclales</taxon>
        <taxon>Zoogloeaceae</taxon>
        <taxon>Thauera</taxon>
    </lineage>
</organism>
<accession>A0A235EXG8</accession>
<dbReference type="Proteomes" id="UP000215181">
    <property type="component" value="Unassembled WGS sequence"/>
</dbReference>
<sequence length="92" mass="10182">MATTENNIFLNPAELATEIRAVMEADNQLHREELAKRIANKMLEAARQPAPLPEVVTRYAGLDGASLESRFDVADALRRRLAQVRGITVTGH</sequence>
<comment type="caution">
    <text evidence="1">The sequence shown here is derived from an EMBL/GenBank/DDBJ whole genome shotgun (WGS) entry which is preliminary data.</text>
</comment>
<proteinExistence type="predicted"/>
<dbReference type="RefSeq" id="WP_094268860.1">
    <property type="nucleotide sequence ID" value="NZ_NOIH01000015.1"/>
</dbReference>
<reference evidence="1 2" key="1">
    <citation type="submission" date="2017-07" db="EMBL/GenBank/DDBJ databases">
        <title>Thauera sp. KNDSS-Mac4 genome sequence and assembly.</title>
        <authorList>
            <person name="Mayilraj S."/>
        </authorList>
    </citation>
    <scope>NUCLEOTIDE SEQUENCE [LARGE SCALE GENOMIC DNA]</scope>
    <source>
        <strain evidence="1 2">KNDSS-Mac4</strain>
    </source>
</reference>
<protein>
    <submittedName>
        <fullName evidence="1">Uncharacterized protein</fullName>
    </submittedName>
</protein>
<evidence type="ECO:0000313" key="2">
    <source>
        <dbReference type="Proteomes" id="UP000215181"/>
    </source>
</evidence>
<dbReference type="EMBL" id="NOIH01000015">
    <property type="protein sequence ID" value="OYD53115.1"/>
    <property type="molecule type" value="Genomic_DNA"/>
</dbReference>
<evidence type="ECO:0000313" key="1">
    <source>
        <dbReference type="EMBL" id="OYD53115.1"/>
    </source>
</evidence>